<comment type="caution">
    <text evidence="2">The sequence shown here is derived from an EMBL/GenBank/DDBJ whole genome shotgun (WGS) entry which is preliminary data.</text>
</comment>
<organism evidence="2 3">
    <name type="scientific">Floricoccus tropicus</name>
    <dbReference type="NCBI Taxonomy" id="1859473"/>
    <lineage>
        <taxon>Bacteria</taxon>
        <taxon>Bacillati</taxon>
        <taxon>Bacillota</taxon>
        <taxon>Bacilli</taxon>
        <taxon>Lactobacillales</taxon>
        <taxon>Streptococcaceae</taxon>
        <taxon>Floricoccus</taxon>
    </lineage>
</organism>
<feature type="transmembrane region" description="Helical" evidence="1">
    <location>
        <begin position="56"/>
        <end position="74"/>
    </location>
</feature>
<feature type="transmembrane region" description="Helical" evidence="1">
    <location>
        <begin position="86"/>
        <end position="109"/>
    </location>
</feature>
<feature type="transmembrane region" description="Helical" evidence="1">
    <location>
        <begin position="29"/>
        <end position="47"/>
    </location>
</feature>
<protein>
    <submittedName>
        <fullName evidence="2">Uncharacterized protein</fullName>
    </submittedName>
</protein>
<evidence type="ECO:0000313" key="2">
    <source>
        <dbReference type="EMBL" id="OFI50580.1"/>
    </source>
</evidence>
<dbReference type="InterPro" id="IPR038750">
    <property type="entry name" value="YczE/YyaS-like"/>
</dbReference>
<evidence type="ECO:0000313" key="3">
    <source>
        <dbReference type="Proteomes" id="UP000178622"/>
    </source>
</evidence>
<feature type="transmembrane region" description="Helical" evidence="1">
    <location>
        <begin position="134"/>
        <end position="154"/>
    </location>
</feature>
<dbReference type="PANTHER" id="PTHR40078:SF1">
    <property type="entry name" value="INTEGRAL MEMBRANE PROTEIN"/>
    <property type="match status" value="1"/>
</dbReference>
<keyword evidence="3" id="KW-1185">Reference proteome</keyword>
<dbReference type="Proteomes" id="UP000178622">
    <property type="component" value="Unassembled WGS sequence"/>
</dbReference>
<keyword evidence="1" id="KW-0812">Transmembrane</keyword>
<proteinExistence type="predicted"/>
<gene>
    <name evidence="2" type="ORF">BG261_00090</name>
</gene>
<evidence type="ECO:0000256" key="1">
    <source>
        <dbReference type="SAM" id="Phobius"/>
    </source>
</evidence>
<dbReference type="STRING" id="1859473.BG261_00090"/>
<reference evidence="3" key="1">
    <citation type="submission" date="2016-09" db="EMBL/GenBank/DDBJ databases">
        <title>Draft genome sequence of a novel species of the family Streptococcaceae isolated from flowers.</title>
        <authorList>
            <person name="Chuah L.-O."/>
            <person name="Yap K.-P."/>
            <person name="Thong K.L."/>
            <person name="Liong M.T."/>
            <person name="Ahmad R."/>
            <person name="Rusul G."/>
        </authorList>
    </citation>
    <scope>NUCLEOTIDE SEQUENCE [LARGE SCALE GENOMIC DNA]</scope>
    <source>
        <strain evidence="3">DF1</strain>
    </source>
</reference>
<name>A0A1E8GQP2_9LACT</name>
<keyword evidence="1" id="KW-1133">Transmembrane helix</keyword>
<accession>A0A1E8GQP2</accession>
<sequence length="186" mass="21343">MSLSIKADIGVTCFNALILSMSDIFNMKVGTLTTISNLSFLLVCFILDKERSISRYLLMLVANLCFGYVVNFFYYSLLGSVTLDNYFMKVICFFIGLVVTCFAVGRILYYNTLKFPIENFCTLVSERTNHSMKFYRYCVDVVGFSGSLLLSFLFNLPIYVREGTVISLFLFSYIMSWSYERKGISK</sequence>
<dbReference type="EMBL" id="MKIR01000001">
    <property type="protein sequence ID" value="OFI50580.1"/>
    <property type="molecule type" value="Genomic_DNA"/>
</dbReference>
<keyword evidence="1" id="KW-0472">Membrane</keyword>
<dbReference type="AlphaFoldDB" id="A0A1E8GQP2"/>
<dbReference type="Pfam" id="PF19700">
    <property type="entry name" value="DUF6198"/>
    <property type="match status" value="1"/>
</dbReference>
<feature type="transmembrane region" description="Helical" evidence="1">
    <location>
        <begin position="160"/>
        <end position="179"/>
    </location>
</feature>
<dbReference type="PANTHER" id="PTHR40078">
    <property type="entry name" value="INTEGRAL MEMBRANE PROTEIN-RELATED"/>
    <property type="match status" value="1"/>
</dbReference>
<dbReference type="OrthoDB" id="2040705at2"/>